<organism evidence="3 4">
    <name type="scientific">Asprobacillus argus</name>
    <dbReference type="NCBI Taxonomy" id="3076534"/>
    <lineage>
        <taxon>Bacteria</taxon>
        <taxon>Pseudomonadati</taxon>
        <taxon>Bacteroidota</taxon>
        <taxon>Flavobacteriia</taxon>
        <taxon>Flavobacteriales</taxon>
        <taxon>Flavobacteriaceae</taxon>
        <taxon>Asprobacillus</taxon>
    </lineage>
</organism>
<reference evidence="3 4" key="1">
    <citation type="submission" date="2023-09" db="EMBL/GenBank/DDBJ databases">
        <title>Novel taxa isolated from Blanes Bay.</title>
        <authorList>
            <person name="Rey-Velasco X."/>
            <person name="Lucena T."/>
        </authorList>
    </citation>
    <scope>NUCLEOTIDE SEQUENCE [LARGE SCALE GENOMIC DNA]</scope>
    <source>
        <strain evidence="3 4">S356</strain>
    </source>
</reference>
<dbReference type="Proteomes" id="UP001257277">
    <property type="component" value="Unassembled WGS sequence"/>
</dbReference>
<dbReference type="InterPro" id="IPR032466">
    <property type="entry name" value="Metal_Hydrolase"/>
</dbReference>
<keyword evidence="1" id="KW-0456">Lyase</keyword>
<dbReference type="InterPro" id="IPR032465">
    <property type="entry name" value="ACMSD"/>
</dbReference>
<keyword evidence="4" id="KW-1185">Reference proteome</keyword>
<feature type="domain" description="Amidohydrolase-related" evidence="2">
    <location>
        <begin position="125"/>
        <end position="368"/>
    </location>
</feature>
<dbReference type="SUPFAM" id="SSF51556">
    <property type="entry name" value="Metallo-dependent hydrolases"/>
    <property type="match status" value="1"/>
</dbReference>
<sequence>MSTNEQPNLEYKIHNIHCHIFTIKYLPKKFIGWYFPTTLVKKKWVANLLMRLVKKLAPRIAGFVYSAFKKDQKDIFNELRGYYPENTKFCPLTVDFDYMNAGKAQYNFLQQLEDVADLKRYYENKNFDVFLPFICVDPRRDGILELVKKYIEEEKFTGIKLYPALGFFPDDYRLDEVYAYAEANHIPITTHCIPKNKNHFRYKPTKEMVNKAKERFSEFYDTKDSRSSYDFAKYLNHPKNYEYILKKFPKLKINLAHFGGNEEWDKYLDVSDENFKKDRNWYSIIRKMMLTYDNVYADISFTVYDARLYPVLRNVLKTPKAKERVLFGSDFYMLQKDYSERRFGMDVRGYIDDDEFWLMAETNPKRFLFNE</sequence>
<protein>
    <submittedName>
        <fullName evidence="3">Amidohydrolase family protein</fullName>
    </submittedName>
</protein>
<evidence type="ECO:0000256" key="1">
    <source>
        <dbReference type="ARBA" id="ARBA00023239"/>
    </source>
</evidence>
<dbReference type="EMBL" id="JAVTTO010000002">
    <property type="protein sequence ID" value="MDT7832040.1"/>
    <property type="molecule type" value="Genomic_DNA"/>
</dbReference>
<comment type="caution">
    <text evidence="3">The sequence shown here is derived from an EMBL/GenBank/DDBJ whole genome shotgun (WGS) entry which is preliminary data.</text>
</comment>
<dbReference type="PANTHER" id="PTHR21240">
    <property type="entry name" value="2-AMINO-3-CARBOXYLMUCONATE-6-SEMIALDEHYDE DECARBOXYLASE"/>
    <property type="match status" value="1"/>
</dbReference>
<dbReference type="Pfam" id="PF04909">
    <property type="entry name" value="Amidohydro_2"/>
    <property type="match status" value="1"/>
</dbReference>
<evidence type="ECO:0000313" key="4">
    <source>
        <dbReference type="Proteomes" id="UP001257277"/>
    </source>
</evidence>
<dbReference type="Gene3D" id="3.20.20.140">
    <property type="entry name" value="Metal-dependent hydrolases"/>
    <property type="match status" value="1"/>
</dbReference>
<gene>
    <name evidence="3" type="ORF">RQM59_06590</name>
</gene>
<dbReference type="RefSeq" id="WP_349241292.1">
    <property type="nucleotide sequence ID" value="NZ_JAVTTO010000002.1"/>
</dbReference>
<proteinExistence type="predicted"/>
<evidence type="ECO:0000259" key="2">
    <source>
        <dbReference type="Pfam" id="PF04909"/>
    </source>
</evidence>
<evidence type="ECO:0000313" key="3">
    <source>
        <dbReference type="EMBL" id="MDT7832040.1"/>
    </source>
</evidence>
<dbReference type="InterPro" id="IPR006680">
    <property type="entry name" value="Amidohydro-rel"/>
</dbReference>
<name>A0ABU3LE90_9FLAO</name>
<accession>A0ABU3LE90</accession>